<dbReference type="AlphaFoldDB" id="A0A151JFL7"/>
<evidence type="ECO:0000313" key="1">
    <source>
        <dbReference type="EMBL" id="KYN24579.1"/>
    </source>
</evidence>
<comment type="caution">
    <text evidence="1">The sequence shown here is derived from an EMBL/GenBank/DDBJ whole genome shotgun (WGS) entry which is preliminary data.</text>
</comment>
<gene>
    <name evidence="1" type="ORF">AUQ44_01275</name>
</gene>
<dbReference type="AntiFam" id="ANF00277">
    <property type="entry name" value="Spurious ORF (formerly Pfam entry PF11665)"/>
</dbReference>
<reference evidence="2" key="1">
    <citation type="submission" date="2015-12" db="EMBL/GenBank/DDBJ databases">
        <authorList>
            <person name="Tarr C.L."/>
            <person name="Gladney L.M."/>
        </authorList>
    </citation>
    <scope>NUCLEOTIDE SEQUENCE [LARGE SCALE GENOMIC DNA]</scope>
    <source>
        <strain evidence="2">2756-81</strain>
    </source>
</reference>
<dbReference type="EMBL" id="LOMK01000001">
    <property type="protein sequence ID" value="KYN24579.1"/>
    <property type="molecule type" value="Genomic_DNA"/>
</dbReference>
<name>A0A151JFL7_9VIBR</name>
<protein>
    <submittedName>
        <fullName evidence="1">Uncharacterized protein</fullName>
    </submittedName>
</protein>
<proteinExistence type="predicted"/>
<dbReference type="Proteomes" id="UP000075349">
    <property type="component" value="Unassembled WGS sequence"/>
</dbReference>
<organism evidence="1 2">
    <name type="scientific">Vibrio cidicii</name>
    <dbReference type="NCBI Taxonomy" id="1763883"/>
    <lineage>
        <taxon>Bacteria</taxon>
        <taxon>Pseudomonadati</taxon>
        <taxon>Pseudomonadota</taxon>
        <taxon>Gammaproteobacteria</taxon>
        <taxon>Vibrionales</taxon>
        <taxon>Vibrionaceae</taxon>
        <taxon>Vibrio</taxon>
    </lineage>
</organism>
<sequence length="113" mass="12892">MEFWDCARLASLAQSRFGSFAFALSFPKMSYQNFRVFKSHEKATKFELFRVLKLKRFAGFTNQVNLGLSKSKVLKFKLTNCLSGIRNAWHFRHAVGFVIKVVCGSFSSALLTP</sequence>
<evidence type="ECO:0000313" key="2">
    <source>
        <dbReference type="Proteomes" id="UP000075349"/>
    </source>
</evidence>
<accession>A0A151JFL7</accession>